<keyword evidence="1" id="KW-0812">Transmembrane</keyword>
<proteinExistence type="predicted"/>
<dbReference type="EMBL" id="FRCZ01000002">
    <property type="protein sequence ID" value="SHM91529.1"/>
    <property type="molecule type" value="Genomic_DNA"/>
</dbReference>
<dbReference type="AlphaFoldDB" id="A0A1M7MKM7"/>
<dbReference type="RefSeq" id="WP_244535147.1">
    <property type="nucleotide sequence ID" value="NZ_FRCZ01000002.1"/>
</dbReference>
<feature type="transmembrane region" description="Helical" evidence="1">
    <location>
        <begin position="36"/>
        <end position="54"/>
    </location>
</feature>
<reference evidence="2 3" key="1">
    <citation type="submission" date="2016-11" db="EMBL/GenBank/DDBJ databases">
        <authorList>
            <person name="Jaros S."/>
            <person name="Januszkiewicz K."/>
            <person name="Wedrychowicz H."/>
        </authorList>
    </citation>
    <scope>NUCLEOTIDE SEQUENCE [LARGE SCALE GENOMIC DNA]</scope>
    <source>
        <strain evidence="2 3">CGMCC 1.10681</strain>
    </source>
</reference>
<feature type="transmembrane region" description="Helical" evidence="1">
    <location>
        <begin position="60"/>
        <end position="78"/>
    </location>
</feature>
<feature type="transmembrane region" description="Helical" evidence="1">
    <location>
        <begin position="6"/>
        <end position="24"/>
    </location>
</feature>
<organism evidence="2 3">
    <name type="scientific">Gracilibacillus kekensis</name>
    <dbReference type="NCBI Taxonomy" id="1027249"/>
    <lineage>
        <taxon>Bacteria</taxon>
        <taxon>Bacillati</taxon>
        <taxon>Bacillota</taxon>
        <taxon>Bacilli</taxon>
        <taxon>Bacillales</taxon>
        <taxon>Bacillaceae</taxon>
        <taxon>Gracilibacillus</taxon>
    </lineage>
</organism>
<keyword evidence="1" id="KW-1133">Transmembrane helix</keyword>
<evidence type="ECO:0000313" key="3">
    <source>
        <dbReference type="Proteomes" id="UP000184184"/>
    </source>
</evidence>
<keyword evidence="1" id="KW-0472">Membrane</keyword>
<name>A0A1M7MKM7_9BACI</name>
<evidence type="ECO:0000256" key="1">
    <source>
        <dbReference type="SAM" id="Phobius"/>
    </source>
</evidence>
<gene>
    <name evidence="2" type="ORF">SAMN05216179_1261</name>
</gene>
<dbReference type="Proteomes" id="UP000184184">
    <property type="component" value="Unassembled WGS sequence"/>
</dbReference>
<evidence type="ECO:0000313" key="2">
    <source>
        <dbReference type="EMBL" id="SHM91529.1"/>
    </source>
</evidence>
<protein>
    <submittedName>
        <fullName evidence="2">YesK-like protein</fullName>
    </submittedName>
</protein>
<accession>A0A1M7MKM7</accession>
<sequence length="81" mass="8613">MLVFVPVAIGVGIGSVMLILTKWLKNAHASFSKIPALIGLIACVVLIVVAIYVVRGFEGAAYIYLAVTILLFSMVSFAKSI</sequence>
<dbReference type="STRING" id="1027249.SAMN05216179_1261"/>
<keyword evidence="3" id="KW-1185">Reference proteome</keyword>